<sequence>MFASMRLDAGMESVSGALDADQRRGALNAAPSTEYQREKGQAMPGL</sequence>
<name>A0A212PY17_RHOAC</name>
<reference evidence="3" key="1">
    <citation type="submission" date="2017-06" db="EMBL/GenBank/DDBJ databases">
        <authorList>
            <person name="Varghese N."/>
            <person name="Submissions S."/>
        </authorList>
    </citation>
    <scope>NUCLEOTIDE SEQUENCE [LARGE SCALE GENOMIC DNA]</scope>
    <source>
        <strain evidence="3">DSM 137</strain>
    </source>
</reference>
<feature type="region of interest" description="Disordered" evidence="1">
    <location>
        <begin position="14"/>
        <end position="46"/>
    </location>
</feature>
<gene>
    <name evidence="2" type="ORF">SAMN06265338_101155</name>
</gene>
<evidence type="ECO:0000256" key="1">
    <source>
        <dbReference type="SAM" id="MobiDB-lite"/>
    </source>
</evidence>
<evidence type="ECO:0000313" key="3">
    <source>
        <dbReference type="Proteomes" id="UP000198418"/>
    </source>
</evidence>
<evidence type="ECO:0000313" key="2">
    <source>
        <dbReference type="EMBL" id="SNB51956.1"/>
    </source>
</evidence>
<dbReference type="EMBL" id="FYDG01000001">
    <property type="protein sequence ID" value="SNB51956.1"/>
    <property type="molecule type" value="Genomic_DNA"/>
</dbReference>
<keyword evidence="3" id="KW-1185">Reference proteome</keyword>
<organism evidence="2 3">
    <name type="scientific">Rhodoblastus acidophilus</name>
    <name type="common">Rhodopseudomonas acidophila</name>
    <dbReference type="NCBI Taxonomy" id="1074"/>
    <lineage>
        <taxon>Bacteria</taxon>
        <taxon>Pseudomonadati</taxon>
        <taxon>Pseudomonadota</taxon>
        <taxon>Alphaproteobacteria</taxon>
        <taxon>Hyphomicrobiales</taxon>
        <taxon>Rhodoblastaceae</taxon>
        <taxon>Rhodoblastus</taxon>
    </lineage>
</organism>
<proteinExistence type="predicted"/>
<dbReference type="Proteomes" id="UP000198418">
    <property type="component" value="Unassembled WGS sequence"/>
</dbReference>
<accession>A0A212PY17</accession>
<protein>
    <submittedName>
        <fullName evidence="2">Uncharacterized protein</fullName>
    </submittedName>
</protein>
<dbReference type="AlphaFoldDB" id="A0A212PY17"/>